<evidence type="ECO:0000313" key="3">
    <source>
        <dbReference type="Proteomes" id="UP000642488"/>
    </source>
</evidence>
<proteinExistence type="predicted"/>
<dbReference type="Gene3D" id="2.60.40.1880">
    <property type="entry name" value="Invasion associated locus B (IalB) protein"/>
    <property type="match status" value="1"/>
</dbReference>
<dbReference type="Pfam" id="PF06776">
    <property type="entry name" value="IalB"/>
    <property type="match status" value="1"/>
</dbReference>
<feature type="compositionally biased region" description="Low complexity" evidence="1">
    <location>
        <begin position="9"/>
        <end position="43"/>
    </location>
</feature>
<gene>
    <name evidence="2" type="ORF">ILP92_09580</name>
</gene>
<organism evidence="2 3">
    <name type="scientific">Palleronia pontilimi</name>
    <dbReference type="NCBI Taxonomy" id="1964209"/>
    <lineage>
        <taxon>Bacteria</taxon>
        <taxon>Pseudomonadati</taxon>
        <taxon>Pseudomonadota</taxon>
        <taxon>Alphaproteobacteria</taxon>
        <taxon>Rhodobacterales</taxon>
        <taxon>Roseobacteraceae</taxon>
        <taxon>Palleronia</taxon>
    </lineage>
</organism>
<comment type="caution">
    <text evidence="2">The sequence shown here is derived from an EMBL/GenBank/DDBJ whole genome shotgun (WGS) entry which is preliminary data.</text>
</comment>
<dbReference type="AlphaFoldDB" id="A0A934MCN8"/>
<reference evidence="2" key="1">
    <citation type="submission" date="2020-12" db="EMBL/GenBank/DDBJ databases">
        <title>Bacterial taxonomy.</title>
        <authorList>
            <person name="Pan X."/>
        </authorList>
    </citation>
    <scope>NUCLEOTIDE SEQUENCE</scope>
    <source>
        <strain evidence="2">KCTC 52957</strain>
    </source>
</reference>
<keyword evidence="3" id="KW-1185">Reference proteome</keyword>
<accession>A0A934MCN8</accession>
<protein>
    <submittedName>
        <fullName evidence="2">Invasion associated locus B family protein</fullName>
    </submittedName>
</protein>
<sequence length="213" mass="21717">MALSGASVALAQDDAAATDTADEPAAAAEPAAEGADAAPAEPDLNMGESVEDANAVGRSFVAANFGDWEQRCVRTADGADPCQLYQLLKDSNGNAVAEMSIFALPPGQQAAAGSTIITPLETLLTRQVTIGVDGGQAKRYPFDFCAEAGCFARVGFTAAEVSAFKRGNEAQLTIVPAAAPDQTINLTISLSGFTAGYDAVSAANADNPTRAQE</sequence>
<dbReference type="EMBL" id="JAEKPD010000008">
    <property type="protein sequence ID" value="MBJ3762993.1"/>
    <property type="molecule type" value="Genomic_DNA"/>
</dbReference>
<feature type="region of interest" description="Disordered" evidence="1">
    <location>
        <begin position="1"/>
        <end position="45"/>
    </location>
</feature>
<evidence type="ECO:0000256" key="1">
    <source>
        <dbReference type="SAM" id="MobiDB-lite"/>
    </source>
</evidence>
<name>A0A934MCN8_9RHOB</name>
<dbReference type="Proteomes" id="UP000642488">
    <property type="component" value="Unassembled WGS sequence"/>
</dbReference>
<dbReference type="InterPro" id="IPR038696">
    <property type="entry name" value="IalB_sf"/>
</dbReference>
<dbReference type="InterPro" id="IPR010642">
    <property type="entry name" value="Invasion_prot_B"/>
</dbReference>
<evidence type="ECO:0000313" key="2">
    <source>
        <dbReference type="EMBL" id="MBJ3762993.1"/>
    </source>
</evidence>